<dbReference type="EMBL" id="JAAWWB010000019">
    <property type="protein sequence ID" value="KAG6760362.1"/>
    <property type="molecule type" value="Genomic_DNA"/>
</dbReference>
<proteinExistence type="predicted"/>
<keyword evidence="2" id="KW-1133">Transmembrane helix</keyword>
<feature type="region of interest" description="Disordered" evidence="1">
    <location>
        <begin position="30"/>
        <end position="59"/>
    </location>
</feature>
<keyword evidence="2" id="KW-0472">Membrane</keyword>
<dbReference type="PANTHER" id="PTHR37263:SF2">
    <property type="entry name" value="EXPRESSED PROTEIN"/>
    <property type="match status" value="1"/>
</dbReference>
<keyword evidence="2" id="KW-0812">Transmembrane</keyword>
<evidence type="ECO:0000256" key="1">
    <source>
        <dbReference type="SAM" id="MobiDB-lite"/>
    </source>
</evidence>
<dbReference type="PANTHER" id="PTHR37263">
    <property type="entry name" value="EXPRESSED PROTEIN"/>
    <property type="match status" value="1"/>
</dbReference>
<dbReference type="AlphaFoldDB" id="A0A8X7Z359"/>
<evidence type="ECO:0000313" key="4">
    <source>
        <dbReference type="Proteomes" id="UP000886885"/>
    </source>
</evidence>
<evidence type="ECO:0000313" key="3">
    <source>
        <dbReference type="EMBL" id="KAG6760362.1"/>
    </source>
</evidence>
<dbReference type="OrthoDB" id="1927320at2759"/>
<gene>
    <name evidence="3" type="ORF">POTOM_036878</name>
</gene>
<evidence type="ECO:0000256" key="2">
    <source>
        <dbReference type="SAM" id="Phobius"/>
    </source>
</evidence>
<keyword evidence="4" id="KW-1185">Reference proteome</keyword>
<feature type="transmembrane region" description="Helical" evidence="2">
    <location>
        <begin position="74"/>
        <end position="92"/>
    </location>
</feature>
<reference evidence="3" key="1">
    <citation type="journal article" date="2020" name="bioRxiv">
        <title>Hybrid origin of Populus tomentosa Carr. identified through genome sequencing and phylogenomic analysis.</title>
        <authorList>
            <person name="An X."/>
            <person name="Gao K."/>
            <person name="Chen Z."/>
            <person name="Li J."/>
            <person name="Yang X."/>
            <person name="Yang X."/>
            <person name="Zhou J."/>
            <person name="Guo T."/>
            <person name="Zhao T."/>
            <person name="Huang S."/>
            <person name="Miao D."/>
            <person name="Khan W.U."/>
            <person name="Rao P."/>
            <person name="Ye M."/>
            <person name="Lei B."/>
            <person name="Liao W."/>
            <person name="Wang J."/>
            <person name="Ji L."/>
            <person name="Li Y."/>
            <person name="Guo B."/>
            <person name="Mustafa N.S."/>
            <person name="Li S."/>
            <person name="Yun Q."/>
            <person name="Keller S.R."/>
            <person name="Mao J."/>
            <person name="Zhang R."/>
            <person name="Strauss S.H."/>
        </authorList>
    </citation>
    <scope>NUCLEOTIDE SEQUENCE</scope>
    <source>
        <strain evidence="3">GM15</strain>
        <tissue evidence="3">Leaf</tissue>
    </source>
</reference>
<sequence length="182" mass="21436">MHLWPTMRIRDSFKIAYLKKLEWNLHRMNNEKKQKSQETSNSNQQRLLDDGDDNSTNQQQPVKTSKVVLICREILMLVTCCYCCFCCGVLGYECFFDMLYLILKTMIRIILLLCGVEPLIEFFELVSTKTRNDAVSEGIKPLNLLSRDNISEDKETRFDELEVDNSRTIELLFDKEMETWND</sequence>
<dbReference type="Proteomes" id="UP000886885">
    <property type="component" value="Chromosome 10A"/>
</dbReference>
<organism evidence="3 4">
    <name type="scientific">Populus tomentosa</name>
    <name type="common">Chinese white poplar</name>
    <dbReference type="NCBI Taxonomy" id="118781"/>
    <lineage>
        <taxon>Eukaryota</taxon>
        <taxon>Viridiplantae</taxon>
        <taxon>Streptophyta</taxon>
        <taxon>Embryophyta</taxon>
        <taxon>Tracheophyta</taxon>
        <taxon>Spermatophyta</taxon>
        <taxon>Magnoliopsida</taxon>
        <taxon>eudicotyledons</taxon>
        <taxon>Gunneridae</taxon>
        <taxon>Pentapetalae</taxon>
        <taxon>rosids</taxon>
        <taxon>fabids</taxon>
        <taxon>Malpighiales</taxon>
        <taxon>Salicaceae</taxon>
        <taxon>Saliceae</taxon>
        <taxon>Populus</taxon>
    </lineage>
</organism>
<protein>
    <submittedName>
        <fullName evidence="3">Uncharacterized protein</fullName>
    </submittedName>
</protein>
<name>A0A8X7Z359_POPTO</name>
<accession>A0A8X7Z359</accession>
<feature type="compositionally biased region" description="Polar residues" evidence="1">
    <location>
        <begin position="37"/>
        <end position="46"/>
    </location>
</feature>
<comment type="caution">
    <text evidence="3">The sequence shown here is derived from an EMBL/GenBank/DDBJ whole genome shotgun (WGS) entry which is preliminary data.</text>
</comment>